<evidence type="ECO:0000313" key="2">
    <source>
        <dbReference type="EMBL" id="AFJ63486.1"/>
    </source>
</evidence>
<dbReference type="PATRIC" id="fig|1126211.3.peg.3446"/>
<proteinExistence type="predicted"/>
<evidence type="ECO:0000313" key="3">
    <source>
        <dbReference type="Proteomes" id="UP000002878"/>
    </source>
</evidence>
<dbReference type="HOGENOM" id="CLU_070512_0_0_9"/>
<dbReference type="Pfam" id="PF13349">
    <property type="entry name" value="DUF4097"/>
    <property type="match status" value="1"/>
</dbReference>
<dbReference type="KEGG" id="bqy:MUS_3617"/>
<dbReference type="AlphaFoldDB" id="I2CA12"/>
<protein>
    <recommendedName>
        <fullName evidence="1">DUF4097 domain-containing protein</fullName>
    </recommendedName>
</protein>
<dbReference type="EMBL" id="CP003332">
    <property type="protein sequence ID" value="AFJ63486.1"/>
    <property type="molecule type" value="Genomic_DNA"/>
</dbReference>
<dbReference type="Proteomes" id="UP000002878">
    <property type="component" value="Chromosome"/>
</dbReference>
<feature type="domain" description="DUF4097" evidence="1">
    <location>
        <begin position="57"/>
        <end position="296"/>
    </location>
</feature>
<dbReference type="Gene3D" id="2.160.20.120">
    <property type="match status" value="1"/>
</dbReference>
<accession>I2CA12</accession>
<organism evidence="2 3">
    <name type="scientific">Bacillus amyloliquefaciens (strain Y2)</name>
    <name type="common">Bacillus amyloliquefaciens subsp. plantarum (strain B9601-Y2)</name>
    <dbReference type="NCBI Taxonomy" id="1155777"/>
    <lineage>
        <taxon>Bacteria</taxon>
        <taxon>Bacillati</taxon>
        <taxon>Bacillota</taxon>
        <taxon>Bacilli</taxon>
        <taxon>Bacillales</taxon>
        <taxon>Bacillaceae</taxon>
        <taxon>Bacillus</taxon>
        <taxon>Bacillus amyloliquefaciens group</taxon>
    </lineage>
</organism>
<name>I2CA12_BACAY</name>
<sequence length="297" mass="31320">MNEKGWNVMKRKIAKGLMAASVLICCLFLVKEVFAGRFFPLYETEAESASIPPRAVNSLSVSSEQTDVKIIAEARNDIAANMTGPAGKMFVQNRGKTLNLKAKEKGFQFLNLFQRPLLIVRIPYDYHRDITVHTSNGSIAVDGNKGLSLAHLGVRSVSGNMSLKHVKTDVFEAKGLSGNLTAAGLAAKTGDVRLSSGHVGLQHVVGALDVRVASGSVDASLETADAPVSVRLASGSAAISLPKDGSFTVNAETASGRIQPSYSFEKTSKEGGAFTGMKGSGARPIDIKVTSGNIALQ</sequence>
<gene>
    <name evidence="2" type="ORF">MUS_3617</name>
</gene>
<evidence type="ECO:0000259" key="1">
    <source>
        <dbReference type="Pfam" id="PF13349"/>
    </source>
</evidence>
<dbReference type="InterPro" id="IPR025164">
    <property type="entry name" value="Toastrack_DUF4097"/>
</dbReference>
<reference evidence="2 3" key="1">
    <citation type="journal article" date="2012" name="J. Biotechnol.">
        <title>Genome sequence of the plant growth promoting strain Bacillus amyloliquefaciens subsp. plantarum B9601-Y2 and expression of mersacidin and other secondary metabolites.</title>
        <authorList>
            <person name="He P."/>
            <person name="Hao K."/>
            <person name="Blom J."/>
            <person name="Ruckert C."/>
            <person name="Vater J."/>
            <person name="Mao Z."/>
            <person name="Wu Y."/>
            <person name="Hou M."/>
            <person name="He P."/>
            <person name="He Y."/>
            <person name="Borriss R."/>
        </authorList>
    </citation>
    <scope>NUCLEOTIDE SEQUENCE [LARGE SCALE GENOMIC DNA]</scope>
    <source>
        <strain evidence="2">Y2</strain>
    </source>
</reference>